<name>A0AAD4Q9V2_9AGAM</name>
<dbReference type="PROSITE" id="PS50297">
    <property type="entry name" value="ANK_REP_REGION"/>
    <property type="match status" value="2"/>
</dbReference>
<dbReference type="Proteomes" id="UP001201163">
    <property type="component" value="Unassembled WGS sequence"/>
</dbReference>
<dbReference type="SUPFAM" id="SSF48403">
    <property type="entry name" value="Ankyrin repeat"/>
    <property type="match status" value="1"/>
</dbReference>
<dbReference type="InterPro" id="IPR036770">
    <property type="entry name" value="Ankyrin_rpt-contain_sf"/>
</dbReference>
<dbReference type="Pfam" id="PF12796">
    <property type="entry name" value="Ank_2"/>
    <property type="match status" value="2"/>
</dbReference>
<feature type="repeat" description="ANK" evidence="3">
    <location>
        <begin position="139"/>
        <end position="174"/>
    </location>
</feature>
<accession>A0AAD4Q9V2</accession>
<evidence type="ECO:0000256" key="1">
    <source>
        <dbReference type="ARBA" id="ARBA00022737"/>
    </source>
</evidence>
<evidence type="ECO:0000256" key="2">
    <source>
        <dbReference type="ARBA" id="ARBA00023043"/>
    </source>
</evidence>
<comment type="caution">
    <text evidence="4">The sequence shown here is derived from an EMBL/GenBank/DDBJ whole genome shotgun (WGS) entry which is preliminary data.</text>
</comment>
<dbReference type="PANTHER" id="PTHR24198">
    <property type="entry name" value="ANKYRIN REPEAT AND PROTEIN KINASE DOMAIN-CONTAINING PROTEIN"/>
    <property type="match status" value="1"/>
</dbReference>
<evidence type="ECO:0000313" key="5">
    <source>
        <dbReference type="Proteomes" id="UP001201163"/>
    </source>
</evidence>
<feature type="repeat" description="ANK" evidence="3">
    <location>
        <begin position="175"/>
        <end position="214"/>
    </location>
</feature>
<dbReference type="EMBL" id="JAKELL010000089">
    <property type="protein sequence ID" value="KAH8983376.1"/>
    <property type="molecule type" value="Genomic_DNA"/>
</dbReference>
<protein>
    <submittedName>
        <fullName evidence="4">Ankyrin repeat-containing domain protein</fullName>
    </submittedName>
</protein>
<organism evidence="4 5">
    <name type="scientific">Lactarius akahatsu</name>
    <dbReference type="NCBI Taxonomy" id="416441"/>
    <lineage>
        <taxon>Eukaryota</taxon>
        <taxon>Fungi</taxon>
        <taxon>Dikarya</taxon>
        <taxon>Basidiomycota</taxon>
        <taxon>Agaricomycotina</taxon>
        <taxon>Agaricomycetes</taxon>
        <taxon>Russulales</taxon>
        <taxon>Russulaceae</taxon>
        <taxon>Lactarius</taxon>
    </lineage>
</organism>
<sequence length="282" mass="32351">MISCYQLELARILLDCGANVNAKNKRGHTPLYQYLLYLTPEDDRQHWPVARLFVERGADVNERGSSQQTLLHWASERRELECMQNLLDFGANVNAVDKWGRTPLHLVHFPDEGFDDEDNFASTQLLVLRGADVNQPDNRGSMPLHLVLTRYWEMDLELVRLLVDVGAKVNVKDHQGQTPLHTMLRQTYEPDKDIFCAVLQLLMEHGADVNAQNNGHETPLHMALHLPWLEIVRLEVVCILLGHGADLSMENKEEMKRPQSKYSAMRARRVESVVTMSLLYGY</sequence>
<keyword evidence="1" id="KW-0677">Repeat</keyword>
<gene>
    <name evidence="4" type="ORF">EDB92DRAFT_1891211</name>
</gene>
<dbReference type="AlphaFoldDB" id="A0AAD4Q9V2"/>
<dbReference type="PROSITE" id="PS50088">
    <property type="entry name" value="ANK_REPEAT"/>
    <property type="match status" value="4"/>
</dbReference>
<reference evidence="4" key="1">
    <citation type="submission" date="2022-01" db="EMBL/GenBank/DDBJ databases">
        <title>Comparative genomics reveals a dynamic genome evolution in the ectomycorrhizal milk-cap (Lactarius) mushrooms.</title>
        <authorList>
            <consortium name="DOE Joint Genome Institute"/>
            <person name="Lebreton A."/>
            <person name="Tang N."/>
            <person name="Kuo A."/>
            <person name="LaButti K."/>
            <person name="Drula E."/>
            <person name="Barry K."/>
            <person name="Clum A."/>
            <person name="Lipzen A."/>
            <person name="Mousain D."/>
            <person name="Ng V."/>
            <person name="Wang R."/>
            <person name="Wang X."/>
            <person name="Dai Y."/>
            <person name="Henrissat B."/>
            <person name="Grigoriev I.V."/>
            <person name="Guerin-Laguette A."/>
            <person name="Yu F."/>
            <person name="Martin F.M."/>
        </authorList>
    </citation>
    <scope>NUCLEOTIDE SEQUENCE</scope>
    <source>
        <strain evidence="4">QP</strain>
    </source>
</reference>
<evidence type="ECO:0000256" key="3">
    <source>
        <dbReference type="PROSITE-ProRule" id="PRU00023"/>
    </source>
</evidence>
<keyword evidence="2 3" id="KW-0040">ANK repeat</keyword>
<proteinExistence type="predicted"/>
<feature type="repeat" description="ANK" evidence="3">
    <location>
        <begin position="215"/>
        <end position="252"/>
    </location>
</feature>
<dbReference type="SMART" id="SM00248">
    <property type="entry name" value="ANK"/>
    <property type="match status" value="5"/>
</dbReference>
<dbReference type="Gene3D" id="1.25.40.20">
    <property type="entry name" value="Ankyrin repeat-containing domain"/>
    <property type="match status" value="1"/>
</dbReference>
<evidence type="ECO:0000313" key="4">
    <source>
        <dbReference type="EMBL" id="KAH8983376.1"/>
    </source>
</evidence>
<feature type="repeat" description="ANK" evidence="3">
    <location>
        <begin position="66"/>
        <end position="98"/>
    </location>
</feature>
<dbReference type="InterPro" id="IPR002110">
    <property type="entry name" value="Ankyrin_rpt"/>
</dbReference>
<keyword evidence="5" id="KW-1185">Reference proteome</keyword>
<dbReference type="PANTHER" id="PTHR24198:SF165">
    <property type="entry name" value="ANKYRIN REPEAT-CONTAINING PROTEIN-RELATED"/>
    <property type="match status" value="1"/>
</dbReference>